<evidence type="ECO:0000313" key="2">
    <source>
        <dbReference type="Proteomes" id="UP000020773"/>
    </source>
</evidence>
<dbReference type="SUPFAM" id="SSF52058">
    <property type="entry name" value="L domain-like"/>
    <property type="match status" value="1"/>
</dbReference>
<dbReference type="InterPro" id="IPR001611">
    <property type="entry name" value="Leu-rich_rpt"/>
</dbReference>
<organism evidence="1 2">
    <name type="scientific">Bacteroides fragilis str. 3998T(B)3</name>
    <dbReference type="NCBI Taxonomy" id="1339316"/>
    <lineage>
        <taxon>Bacteria</taxon>
        <taxon>Pseudomonadati</taxon>
        <taxon>Bacteroidota</taxon>
        <taxon>Bacteroidia</taxon>
        <taxon>Bacteroidales</taxon>
        <taxon>Bacteroidaceae</taxon>
        <taxon>Bacteroides</taxon>
    </lineage>
</organism>
<dbReference type="Gene3D" id="3.80.10.10">
    <property type="entry name" value="Ribonuclease Inhibitor"/>
    <property type="match status" value="1"/>
</dbReference>
<dbReference type="PROSITE" id="PS51450">
    <property type="entry name" value="LRR"/>
    <property type="match status" value="1"/>
</dbReference>
<accession>A0A015U1Z4</accession>
<feature type="non-terminal residue" evidence="1">
    <location>
        <position position="350"/>
    </location>
</feature>
<comment type="caution">
    <text evidence="1">The sequence shown here is derived from an EMBL/GenBank/DDBJ whole genome shotgun (WGS) entry which is preliminary data.</text>
</comment>
<dbReference type="AlphaFoldDB" id="A0A015U1Z4"/>
<dbReference type="EMBL" id="JGDB01000134">
    <property type="protein sequence ID" value="EXY90714.1"/>
    <property type="molecule type" value="Genomic_DNA"/>
</dbReference>
<name>A0A015U1Z4_BACFG</name>
<evidence type="ECO:0000313" key="1">
    <source>
        <dbReference type="EMBL" id="EXY90714.1"/>
    </source>
</evidence>
<proteinExistence type="predicted"/>
<dbReference type="InterPro" id="IPR032675">
    <property type="entry name" value="LRR_dom_sf"/>
</dbReference>
<gene>
    <name evidence="1" type="ORF">M125_2583</name>
</gene>
<sequence length="350" mass="39052">MSCNDDNTPSYSQTTMKNSELKTILQQKGYQFNEQGNLLLDDLANNTTTLDLSGTKLSDLSELDILPNLTEVKLSDNDYGPVFDFSKLPKQITGIDLTGNDIYDYDNLVNVVVEENGNETVTNLHDITKLYLPRTAKDNIKDLVRFYIKNKDAITNGKIDMKIKDESGTLQTYTTLREVPDENLRTYLQANFSDLFNGDQIDLSKHLGYAQKTTILLIQANAGVTNFEGIQYIIQNPYWEGAAVALYSAAQSGANMPSVKLGKYVTNLVLNNLNVRSLDLSNAGSLFVLNIGTVAGLSTLDLTHTIWGQREKEIEAEESKGSYLIVYDCPSLKEIKLPKKDELKTCFLDL</sequence>
<reference evidence="1 2" key="1">
    <citation type="submission" date="2014-02" db="EMBL/GenBank/DDBJ databases">
        <authorList>
            <person name="Sears C."/>
            <person name="Carroll K."/>
            <person name="Sack B.R."/>
            <person name="Qadri F."/>
            <person name="Myers L.L."/>
            <person name="Chung G.-T."/>
            <person name="Escheverria P."/>
            <person name="Fraser C.M."/>
            <person name="Sadzewicz L."/>
            <person name="Shefchek K.A."/>
            <person name="Tallon L."/>
            <person name="Das S.P."/>
            <person name="Daugherty S."/>
            <person name="Mongodin E.F."/>
        </authorList>
    </citation>
    <scope>NUCLEOTIDE SEQUENCE [LARGE SCALE GENOMIC DNA]</scope>
    <source>
        <strain evidence="2">3998T(B)3</strain>
    </source>
</reference>
<dbReference type="Proteomes" id="UP000020773">
    <property type="component" value="Unassembled WGS sequence"/>
</dbReference>
<protein>
    <submittedName>
        <fullName evidence="1">Putative exported protein</fullName>
    </submittedName>
</protein>